<gene>
    <name evidence="2" type="ORF">SAMN05421548_109150</name>
</gene>
<evidence type="ECO:0000256" key="1">
    <source>
        <dbReference type="SAM" id="Phobius"/>
    </source>
</evidence>
<feature type="transmembrane region" description="Helical" evidence="1">
    <location>
        <begin position="7"/>
        <end position="25"/>
    </location>
</feature>
<dbReference type="Proteomes" id="UP000198908">
    <property type="component" value="Unassembled WGS sequence"/>
</dbReference>
<dbReference type="EMBL" id="FMYQ01000009">
    <property type="protein sequence ID" value="SDC70494.1"/>
    <property type="molecule type" value="Genomic_DNA"/>
</dbReference>
<dbReference type="STRING" id="416944.SAMN05421548_109150"/>
<dbReference type="AlphaFoldDB" id="A0A1G6NT05"/>
<keyword evidence="1" id="KW-0472">Membrane</keyword>
<keyword evidence="3" id="KW-1185">Reference proteome</keyword>
<keyword evidence="1" id="KW-0812">Transmembrane</keyword>
<reference evidence="3" key="1">
    <citation type="submission" date="2016-09" db="EMBL/GenBank/DDBJ databases">
        <authorList>
            <person name="Varghese N."/>
            <person name="Submissions S."/>
        </authorList>
    </citation>
    <scope>NUCLEOTIDE SEQUENCE [LARGE SCALE GENOMIC DNA]</scope>
    <source>
        <strain evidence="3">TNe-862</strain>
    </source>
</reference>
<organism evidence="2 3">
    <name type="scientific">Paraburkholderia lycopersici</name>
    <dbReference type="NCBI Taxonomy" id="416944"/>
    <lineage>
        <taxon>Bacteria</taxon>
        <taxon>Pseudomonadati</taxon>
        <taxon>Pseudomonadota</taxon>
        <taxon>Betaproteobacteria</taxon>
        <taxon>Burkholderiales</taxon>
        <taxon>Burkholderiaceae</taxon>
        <taxon>Paraburkholderia</taxon>
    </lineage>
</organism>
<accession>A0A1G6NT05</accession>
<protein>
    <submittedName>
        <fullName evidence="2">Uncharacterized protein</fullName>
    </submittedName>
</protein>
<evidence type="ECO:0000313" key="2">
    <source>
        <dbReference type="EMBL" id="SDC70494.1"/>
    </source>
</evidence>
<evidence type="ECO:0000313" key="3">
    <source>
        <dbReference type="Proteomes" id="UP000198908"/>
    </source>
</evidence>
<keyword evidence="1" id="KW-1133">Transmembrane helix</keyword>
<sequence>MRYMGHLVCSGATFVLTFFFVWLYGLTSFSDRAIDTVARFCALLGIYGAEEVLDFYMYVAVVVSFILATLVVWLATRFIKRKRSNVE</sequence>
<feature type="transmembrane region" description="Helical" evidence="1">
    <location>
        <begin position="55"/>
        <end position="75"/>
    </location>
</feature>
<name>A0A1G6NT05_9BURK</name>
<proteinExistence type="predicted"/>